<gene>
    <name evidence="1" type="ORF">MEUPH1_LOCUS12341</name>
</gene>
<evidence type="ECO:0000313" key="1">
    <source>
        <dbReference type="EMBL" id="CAI6356624.1"/>
    </source>
</evidence>
<sequence>MNLSDFSTTYIRIRCGCLVSLIRTPYTSNDSLQLKRVQRRFLRSTGFLLGIEHPPHDYSAVPAKLGLVSLAERRRMLCVKFLKGLLYDQVDSSDLLSLLNFKVPICQNRSSVPFHVPICPRNYMKNEPRLRRLMLMANEDPSIDL</sequence>
<comment type="caution">
    <text evidence="1">The sequence shown here is derived from an EMBL/GenBank/DDBJ whole genome shotgun (WGS) entry which is preliminary data.</text>
</comment>
<name>A0AAV0WL56_9HEMI</name>
<proteinExistence type="predicted"/>
<keyword evidence="2" id="KW-1185">Reference proteome</keyword>
<dbReference type="EMBL" id="CARXXK010000002">
    <property type="protein sequence ID" value="CAI6356624.1"/>
    <property type="molecule type" value="Genomic_DNA"/>
</dbReference>
<dbReference type="Proteomes" id="UP001160148">
    <property type="component" value="Unassembled WGS sequence"/>
</dbReference>
<dbReference type="AlphaFoldDB" id="A0AAV0WL56"/>
<organism evidence="1 2">
    <name type="scientific">Macrosiphum euphorbiae</name>
    <name type="common">potato aphid</name>
    <dbReference type="NCBI Taxonomy" id="13131"/>
    <lineage>
        <taxon>Eukaryota</taxon>
        <taxon>Metazoa</taxon>
        <taxon>Ecdysozoa</taxon>
        <taxon>Arthropoda</taxon>
        <taxon>Hexapoda</taxon>
        <taxon>Insecta</taxon>
        <taxon>Pterygota</taxon>
        <taxon>Neoptera</taxon>
        <taxon>Paraneoptera</taxon>
        <taxon>Hemiptera</taxon>
        <taxon>Sternorrhyncha</taxon>
        <taxon>Aphidomorpha</taxon>
        <taxon>Aphidoidea</taxon>
        <taxon>Aphididae</taxon>
        <taxon>Macrosiphini</taxon>
        <taxon>Macrosiphum</taxon>
    </lineage>
</organism>
<accession>A0AAV0WL56</accession>
<protein>
    <submittedName>
        <fullName evidence="1">Uncharacterized protein</fullName>
    </submittedName>
</protein>
<evidence type="ECO:0000313" key="2">
    <source>
        <dbReference type="Proteomes" id="UP001160148"/>
    </source>
</evidence>
<reference evidence="1 2" key="1">
    <citation type="submission" date="2023-01" db="EMBL/GenBank/DDBJ databases">
        <authorList>
            <person name="Whitehead M."/>
        </authorList>
    </citation>
    <scope>NUCLEOTIDE SEQUENCE [LARGE SCALE GENOMIC DNA]</scope>
</reference>